<name>A0A7J7JT29_BUGNE</name>
<reference evidence="1" key="1">
    <citation type="submission" date="2020-06" db="EMBL/GenBank/DDBJ databases">
        <title>Draft genome of Bugula neritina, a colonial animal packing powerful symbionts and potential medicines.</title>
        <authorList>
            <person name="Rayko M."/>
        </authorList>
    </citation>
    <scope>NUCLEOTIDE SEQUENCE [LARGE SCALE GENOMIC DNA]</scope>
    <source>
        <strain evidence="1">Kwan_BN1</strain>
    </source>
</reference>
<evidence type="ECO:0000313" key="2">
    <source>
        <dbReference type="Proteomes" id="UP000593567"/>
    </source>
</evidence>
<evidence type="ECO:0000313" key="1">
    <source>
        <dbReference type="EMBL" id="KAF6029519.1"/>
    </source>
</evidence>
<sequence>MHAYLPEGQHHRRDVDRNTSIDYYKGMPGHLSDTNSELSPEPHLIVIGTITIKLYSNQTFINQVILLEKSSSKLCIFIPHFILQKR</sequence>
<dbReference type="AlphaFoldDB" id="A0A7J7JT29"/>
<keyword evidence="2" id="KW-1185">Reference proteome</keyword>
<proteinExistence type="predicted"/>
<dbReference type="Proteomes" id="UP000593567">
    <property type="component" value="Unassembled WGS sequence"/>
</dbReference>
<gene>
    <name evidence="1" type="ORF">EB796_012206</name>
</gene>
<dbReference type="EMBL" id="VXIV02001811">
    <property type="protein sequence ID" value="KAF6029519.1"/>
    <property type="molecule type" value="Genomic_DNA"/>
</dbReference>
<comment type="caution">
    <text evidence="1">The sequence shown here is derived from an EMBL/GenBank/DDBJ whole genome shotgun (WGS) entry which is preliminary data.</text>
</comment>
<accession>A0A7J7JT29</accession>
<protein>
    <submittedName>
        <fullName evidence="1">Uncharacterized protein</fullName>
    </submittedName>
</protein>
<organism evidence="1 2">
    <name type="scientific">Bugula neritina</name>
    <name type="common">Brown bryozoan</name>
    <name type="synonym">Sertularia neritina</name>
    <dbReference type="NCBI Taxonomy" id="10212"/>
    <lineage>
        <taxon>Eukaryota</taxon>
        <taxon>Metazoa</taxon>
        <taxon>Spiralia</taxon>
        <taxon>Lophotrochozoa</taxon>
        <taxon>Bryozoa</taxon>
        <taxon>Gymnolaemata</taxon>
        <taxon>Cheilostomatida</taxon>
        <taxon>Flustrina</taxon>
        <taxon>Buguloidea</taxon>
        <taxon>Bugulidae</taxon>
        <taxon>Bugula</taxon>
    </lineage>
</organism>